<proteinExistence type="inferred from homology"/>
<keyword evidence="13" id="KW-0325">Glycoprotein</keyword>
<evidence type="ECO:0000256" key="7">
    <source>
        <dbReference type="ARBA" id="ARBA00022490"/>
    </source>
</evidence>
<comment type="function">
    <text evidence="1">Component of the sarcoglycan complex, a subcomplex of the dystrophin-glycoprotein complex which forms a link between the F-actin cytoskeleton and the extracellular matrix.</text>
</comment>
<evidence type="ECO:0000256" key="16">
    <source>
        <dbReference type="SAM" id="Phobius"/>
    </source>
</evidence>
<protein>
    <recommendedName>
        <fullName evidence="5">Beta-sarcoglycan</fullName>
    </recommendedName>
</protein>
<dbReference type="STRING" id="144512.A0A0V0UKJ6"/>
<dbReference type="PANTHER" id="PTHR21142">
    <property type="entry name" value="SARCOGLYCANS"/>
    <property type="match status" value="1"/>
</dbReference>
<evidence type="ECO:0000256" key="5">
    <source>
        <dbReference type="ARBA" id="ARBA00015329"/>
    </source>
</evidence>
<dbReference type="OrthoDB" id="5843723at2759"/>
<evidence type="ECO:0000256" key="15">
    <source>
        <dbReference type="ARBA" id="ARBA00026041"/>
    </source>
</evidence>
<evidence type="ECO:0000256" key="9">
    <source>
        <dbReference type="ARBA" id="ARBA00022968"/>
    </source>
</evidence>
<evidence type="ECO:0000313" key="17">
    <source>
        <dbReference type="EMBL" id="KRX51187.1"/>
    </source>
</evidence>
<comment type="subunit">
    <text evidence="15">Cross-link to form 2 major subcomplexes: one consisting of SGCB, SGCD and SGCG and the other consisting of SGCB and SGCD. The association between SGCB and SGCG is particularly strong while SGCA is loosely associated with the other sarcoglycans.</text>
</comment>
<feature type="transmembrane region" description="Helical" evidence="16">
    <location>
        <begin position="48"/>
        <end position="75"/>
    </location>
</feature>
<keyword evidence="6" id="KW-1003">Cell membrane</keyword>
<keyword evidence="18" id="KW-1185">Reference proteome</keyword>
<dbReference type="PANTHER" id="PTHR21142:SF2">
    <property type="entry name" value="BETA-SARCOGLYCAN"/>
    <property type="match status" value="1"/>
</dbReference>
<name>A0A0V0UKJ6_9BILA</name>
<dbReference type="Pfam" id="PF04790">
    <property type="entry name" value="Sarcoglycan_1"/>
    <property type="match status" value="1"/>
</dbReference>
<evidence type="ECO:0000313" key="18">
    <source>
        <dbReference type="Proteomes" id="UP000055048"/>
    </source>
</evidence>
<dbReference type="GO" id="GO:0005856">
    <property type="term" value="C:cytoskeleton"/>
    <property type="evidence" value="ECO:0007669"/>
    <property type="project" value="UniProtKB-SubCell"/>
</dbReference>
<keyword evidence="14" id="KW-0206">Cytoskeleton</keyword>
<evidence type="ECO:0000256" key="1">
    <source>
        <dbReference type="ARBA" id="ARBA00002860"/>
    </source>
</evidence>
<comment type="subcellular location">
    <subcellularLocation>
        <location evidence="3">Cell membrane</location>
        <location evidence="3">Sarcolemma</location>
        <topology evidence="3">Single-pass type II membrane protein</topology>
    </subcellularLocation>
    <subcellularLocation>
        <location evidence="2">Cytoplasm</location>
        <location evidence="2">Cytoskeleton</location>
    </subcellularLocation>
</comment>
<reference evidence="17 18" key="1">
    <citation type="submission" date="2015-01" db="EMBL/GenBank/DDBJ databases">
        <title>Evolution of Trichinella species and genotypes.</title>
        <authorList>
            <person name="Korhonen P.K."/>
            <person name="Edoardo P."/>
            <person name="Giuseppe L.R."/>
            <person name="Gasser R.B."/>
        </authorList>
    </citation>
    <scope>NUCLEOTIDE SEQUENCE [LARGE SCALE GENOMIC DNA]</scope>
    <source>
        <strain evidence="17">ISS417</strain>
    </source>
</reference>
<dbReference type="GO" id="GO:0016012">
    <property type="term" value="C:sarcoglycan complex"/>
    <property type="evidence" value="ECO:0007669"/>
    <property type="project" value="InterPro"/>
</dbReference>
<dbReference type="EMBL" id="JYDJ01000001">
    <property type="protein sequence ID" value="KRX51187.1"/>
    <property type="molecule type" value="Genomic_DNA"/>
</dbReference>
<evidence type="ECO:0000256" key="12">
    <source>
        <dbReference type="ARBA" id="ARBA00023157"/>
    </source>
</evidence>
<dbReference type="InterPro" id="IPR027659">
    <property type="entry name" value="Sgcb"/>
</dbReference>
<evidence type="ECO:0000256" key="8">
    <source>
        <dbReference type="ARBA" id="ARBA00022692"/>
    </source>
</evidence>
<dbReference type="InterPro" id="IPR006875">
    <property type="entry name" value="Sarcoglycan"/>
</dbReference>
<accession>A0A0V0UKJ6</accession>
<dbReference type="GO" id="GO:0007517">
    <property type="term" value="P:muscle organ development"/>
    <property type="evidence" value="ECO:0007669"/>
    <property type="project" value="InterPro"/>
</dbReference>
<evidence type="ECO:0000256" key="4">
    <source>
        <dbReference type="ARBA" id="ARBA00007574"/>
    </source>
</evidence>
<evidence type="ECO:0000256" key="10">
    <source>
        <dbReference type="ARBA" id="ARBA00022989"/>
    </source>
</evidence>
<keyword evidence="9" id="KW-0735">Signal-anchor</keyword>
<dbReference type="AlphaFoldDB" id="A0A0V0UKJ6"/>
<dbReference type="GO" id="GO:0042383">
    <property type="term" value="C:sarcolemma"/>
    <property type="evidence" value="ECO:0007669"/>
    <property type="project" value="UniProtKB-SubCell"/>
</dbReference>
<gene>
    <name evidence="17" type="primary">SGCB</name>
    <name evidence="17" type="ORF">T05_11837</name>
</gene>
<keyword evidence="11 16" id="KW-0472">Membrane</keyword>
<evidence type="ECO:0000256" key="13">
    <source>
        <dbReference type="ARBA" id="ARBA00023180"/>
    </source>
</evidence>
<evidence type="ECO:0000256" key="2">
    <source>
        <dbReference type="ARBA" id="ARBA00004245"/>
    </source>
</evidence>
<comment type="caution">
    <text evidence="17">The sequence shown here is derived from an EMBL/GenBank/DDBJ whole genome shotgun (WGS) entry which is preliminary data.</text>
</comment>
<keyword evidence="7" id="KW-0963">Cytoplasm</keyword>
<evidence type="ECO:0000256" key="6">
    <source>
        <dbReference type="ARBA" id="ARBA00022475"/>
    </source>
</evidence>
<evidence type="ECO:0000256" key="14">
    <source>
        <dbReference type="ARBA" id="ARBA00023212"/>
    </source>
</evidence>
<evidence type="ECO:0000256" key="3">
    <source>
        <dbReference type="ARBA" id="ARBA00004274"/>
    </source>
</evidence>
<keyword evidence="10 16" id="KW-1133">Transmembrane helix</keyword>
<dbReference type="Proteomes" id="UP000055048">
    <property type="component" value="Unassembled WGS sequence"/>
</dbReference>
<comment type="similarity">
    <text evidence="4">Belongs to the sarcoglycan beta/delta/gamma/zeta family.</text>
</comment>
<keyword evidence="8 16" id="KW-0812">Transmembrane</keyword>
<organism evidence="17 18">
    <name type="scientific">Trichinella murrelli</name>
    <dbReference type="NCBI Taxonomy" id="144512"/>
    <lineage>
        <taxon>Eukaryota</taxon>
        <taxon>Metazoa</taxon>
        <taxon>Ecdysozoa</taxon>
        <taxon>Nematoda</taxon>
        <taxon>Enoplea</taxon>
        <taxon>Dorylaimia</taxon>
        <taxon>Trichinellida</taxon>
        <taxon>Trichinellidae</taxon>
        <taxon>Trichinella</taxon>
    </lineage>
</organism>
<sequence>MKRNKKSTEEQCCSASSTSRKDVLDTRVSDLHVEQEDLLLVGLRGRKLIALLVCVGLMWLIAIVNLVIIISVIVLNKFFLKCNILLVMFLKIGNQGMDGVQFGRTVDGKPVVQFAASETYFQHMVSKTGTVGGYRDTDLNVDAARIVIRTNNSTTLPPVGLIIDENRIRMQNVNTFIVRERNTLSKTFDASQPILHLQKNIKKISTKLIKTKKIRAPLDNNLTLDVENLSFRGNEGTLLSSRAMNIRSTQSITLKTGDRGVMNLTADQGLFLTSAQRLPLSDSPSFRANVLGRRLCSCAGTGRLFTVAGNMPCASSLQSCI</sequence>
<evidence type="ECO:0000256" key="11">
    <source>
        <dbReference type="ARBA" id="ARBA00023136"/>
    </source>
</evidence>
<keyword evidence="12" id="KW-1015">Disulfide bond</keyword>